<dbReference type="InParanoid" id="A0A409VW99"/>
<proteinExistence type="inferred from homology"/>
<feature type="compositionally biased region" description="Low complexity" evidence="5">
    <location>
        <begin position="33"/>
        <end position="45"/>
    </location>
</feature>
<dbReference type="Proteomes" id="UP000284842">
    <property type="component" value="Unassembled WGS sequence"/>
</dbReference>
<dbReference type="InterPro" id="IPR020422">
    <property type="entry name" value="TYR_PHOSPHATASE_DUAL_dom"/>
</dbReference>
<feature type="non-terminal residue" evidence="8">
    <location>
        <position position="945"/>
    </location>
</feature>
<feature type="region of interest" description="Disordered" evidence="5">
    <location>
        <begin position="589"/>
        <end position="799"/>
    </location>
</feature>
<dbReference type="InterPro" id="IPR000340">
    <property type="entry name" value="Dual-sp_phosphatase_cat-dom"/>
</dbReference>
<dbReference type="PROSITE" id="PS50054">
    <property type="entry name" value="TYR_PHOSPHATASE_DUAL"/>
    <property type="match status" value="1"/>
</dbReference>
<name>A0A409VW99_9AGAR</name>
<feature type="compositionally biased region" description="Low complexity" evidence="5">
    <location>
        <begin position="623"/>
        <end position="634"/>
    </location>
</feature>
<evidence type="ECO:0000256" key="1">
    <source>
        <dbReference type="ARBA" id="ARBA00008601"/>
    </source>
</evidence>
<dbReference type="SUPFAM" id="SSF52799">
    <property type="entry name" value="(Phosphotyrosine protein) phosphatases II"/>
    <property type="match status" value="1"/>
</dbReference>
<dbReference type="GO" id="GO:0004725">
    <property type="term" value="F:protein tyrosine phosphatase activity"/>
    <property type="evidence" value="ECO:0007669"/>
    <property type="project" value="UniProtKB-EC"/>
</dbReference>
<feature type="region of interest" description="Disordered" evidence="5">
    <location>
        <begin position="528"/>
        <end position="549"/>
    </location>
</feature>
<dbReference type="EMBL" id="NHTK01005950">
    <property type="protein sequence ID" value="PPQ70535.1"/>
    <property type="molecule type" value="Genomic_DNA"/>
</dbReference>
<accession>A0A409VW99</accession>
<evidence type="ECO:0000259" key="7">
    <source>
        <dbReference type="PROSITE" id="PS50056"/>
    </source>
</evidence>
<evidence type="ECO:0000256" key="3">
    <source>
        <dbReference type="ARBA" id="ARBA00022801"/>
    </source>
</evidence>
<evidence type="ECO:0000256" key="2">
    <source>
        <dbReference type="ARBA" id="ARBA00013064"/>
    </source>
</evidence>
<dbReference type="OrthoDB" id="273181at2759"/>
<feature type="compositionally biased region" description="Low complexity" evidence="5">
    <location>
        <begin position="271"/>
        <end position="290"/>
    </location>
</feature>
<feature type="compositionally biased region" description="Low complexity" evidence="5">
    <location>
        <begin position="592"/>
        <end position="601"/>
    </location>
</feature>
<dbReference type="InterPro" id="IPR036873">
    <property type="entry name" value="Rhodanese-like_dom_sf"/>
</dbReference>
<feature type="region of interest" description="Disordered" evidence="5">
    <location>
        <begin position="77"/>
        <end position="106"/>
    </location>
</feature>
<evidence type="ECO:0000313" key="9">
    <source>
        <dbReference type="Proteomes" id="UP000284842"/>
    </source>
</evidence>
<dbReference type="GO" id="GO:0005737">
    <property type="term" value="C:cytoplasm"/>
    <property type="evidence" value="ECO:0007669"/>
    <property type="project" value="TreeGrafter"/>
</dbReference>
<dbReference type="InterPro" id="IPR029021">
    <property type="entry name" value="Prot-tyrosine_phosphatase-like"/>
</dbReference>
<dbReference type="InterPro" id="IPR000387">
    <property type="entry name" value="Tyr_Pase_dom"/>
</dbReference>
<keyword evidence="3" id="KW-0378">Hydrolase</keyword>
<feature type="domain" description="Tyrosine specific protein phosphatases" evidence="7">
    <location>
        <begin position="871"/>
        <end position="935"/>
    </location>
</feature>
<feature type="compositionally biased region" description="Pro residues" evidence="5">
    <location>
        <begin position="773"/>
        <end position="785"/>
    </location>
</feature>
<keyword evidence="9" id="KW-1185">Reference proteome</keyword>
<feature type="compositionally biased region" description="Polar residues" evidence="5">
    <location>
        <begin position="235"/>
        <end position="246"/>
    </location>
</feature>
<comment type="caution">
    <text evidence="8">The sequence shown here is derived from an EMBL/GenBank/DDBJ whole genome shotgun (WGS) entry which is preliminary data.</text>
</comment>
<organism evidence="8 9">
    <name type="scientific">Panaeolus cyanescens</name>
    <dbReference type="NCBI Taxonomy" id="181874"/>
    <lineage>
        <taxon>Eukaryota</taxon>
        <taxon>Fungi</taxon>
        <taxon>Dikarya</taxon>
        <taxon>Basidiomycota</taxon>
        <taxon>Agaricomycotina</taxon>
        <taxon>Agaricomycetes</taxon>
        <taxon>Agaricomycetidae</taxon>
        <taxon>Agaricales</taxon>
        <taxon>Agaricineae</taxon>
        <taxon>Galeropsidaceae</taxon>
        <taxon>Panaeolus</taxon>
    </lineage>
</organism>
<evidence type="ECO:0000259" key="6">
    <source>
        <dbReference type="PROSITE" id="PS50054"/>
    </source>
</evidence>
<evidence type="ECO:0000313" key="8">
    <source>
        <dbReference type="EMBL" id="PPQ70535.1"/>
    </source>
</evidence>
<feature type="compositionally biased region" description="Pro residues" evidence="5">
    <location>
        <begin position="650"/>
        <end position="667"/>
    </location>
</feature>
<keyword evidence="4" id="KW-0904">Protein phosphatase</keyword>
<dbReference type="Gene3D" id="3.90.190.10">
    <property type="entry name" value="Protein tyrosine phosphatase superfamily"/>
    <property type="match status" value="1"/>
</dbReference>
<evidence type="ECO:0000256" key="4">
    <source>
        <dbReference type="ARBA" id="ARBA00022912"/>
    </source>
</evidence>
<comment type="similarity">
    <text evidence="1">Belongs to the protein-tyrosine phosphatase family. Non-receptor class dual specificity subfamily.</text>
</comment>
<dbReference type="SMART" id="SM00195">
    <property type="entry name" value="DSPc"/>
    <property type="match status" value="1"/>
</dbReference>
<feature type="compositionally biased region" description="Polar residues" evidence="5">
    <location>
        <begin position="635"/>
        <end position="647"/>
    </location>
</feature>
<dbReference type="PANTHER" id="PTHR10159:SF530">
    <property type="entry name" value="DUAL SPECIFICITY PROTEIN PHOSPHATASE DDB_G0271350-RELATED"/>
    <property type="match status" value="1"/>
</dbReference>
<dbReference type="Pfam" id="PF00782">
    <property type="entry name" value="DSPc"/>
    <property type="match status" value="1"/>
</dbReference>
<sequence length="945" mass="101077">MVQDSTPTPSRRPRPPNVDATRFQQGLQRAESSESSSSSSLSSASFKFQRDSDSLSSNHHLIVDTLRLDDDTPDLEDTLQLSDSDSSSSFSPIRATIPGKSTHSLRIEDDPLTDDLSKDLAELEKLRNSVKKNLKLRPIRSRGNLKKVELDLDTDITAALARSPFASSSSIPPVPPLSAVTPTSTISTYFTPIGGETPQTAFFPSPSIRHGEQDDAIRLNKKPSSTFEKQLKPLWQSTSASSTTDEQQPEKETRNIQKTPTSTPVIPLPLSSSNSTSSNSSSASASTTTTPTKKFALSVPPTSAARSPSPSKSSPSDTPSQKPKPSPQPSPSTNSTSIAPGTLYQRLLSTQRPLLIDTRPLAAHQSFHLKHSVNIAIPSLILKRFRKQQGNANSAATNASGLGSLEGVKQFITTDGGRAYWDAMVQSQTQGGEVEPIWDGDIIVYDDEMDEKDRNNVGITSWAIIPVLVPLLRGVGGSVDYLEGGISKAGLHPELETLIVVGGEGDGDDGGDEATGQSYANESFHTAALGPEGFTGRRPSAGFLQTGNSSALGSGFPSSSLHGAPPSRKGSGLFQLDTGIALRSKKLPEIEPGSSTSSVSNPPSPIPVSPLPMMSSTIRGNNSSRSVSSSSKFSHTNGTSGKSQLEDSSPSPPPSSIGFKRPPPPAARRPSVPNLRKLDTESMERINPNQPPKLSVRTTKPMRSATLTIPPSLTIQPPQSPSHLTLRYSTHHAQSPPHSATFGRTPSSPTGPGLQHGGGGEGSTYLTAYYTPPHTPGTPKPPPSPSTARPDLDPPTTDEAFPVFTISTILPGFLFLGPELTTPEHVKELRDLGVRRILNIAAECDDDAGLGLREVFDKYYKIPMRDTVEEENISKGVREVCDILDDARLHSAPTYVHCKAGKSRSVTAVMAYLIHANHWTLSKAYAFVLERRKGISPNIGFVSEL</sequence>
<dbReference type="AlphaFoldDB" id="A0A409VW99"/>
<feature type="compositionally biased region" description="Low complexity" evidence="5">
    <location>
        <begin position="78"/>
        <end position="91"/>
    </location>
</feature>
<feature type="region of interest" description="Disordered" evidence="5">
    <location>
        <begin position="554"/>
        <end position="573"/>
    </location>
</feature>
<dbReference type="EC" id="3.1.3.48" evidence="2"/>
<feature type="domain" description="Tyrosine-protein phosphatase" evidence="6">
    <location>
        <begin position="805"/>
        <end position="945"/>
    </location>
</feature>
<feature type="compositionally biased region" description="Low complexity" evidence="5">
    <location>
        <begin position="298"/>
        <end position="321"/>
    </location>
</feature>
<dbReference type="Gene3D" id="3.40.250.10">
    <property type="entry name" value="Rhodanese-like domain"/>
    <property type="match status" value="1"/>
</dbReference>
<dbReference type="PROSITE" id="PS50056">
    <property type="entry name" value="TYR_PHOSPHATASE_2"/>
    <property type="match status" value="1"/>
</dbReference>
<dbReference type="SUPFAM" id="SSF52821">
    <property type="entry name" value="Rhodanese/Cell cycle control phosphatase"/>
    <property type="match status" value="1"/>
</dbReference>
<feature type="region of interest" description="Disordered" evidence="5">
    <location>
        <begin position="1"/>
        <end position="55"/>
    </location>
</feature>
<gene>
    <name evidence="8" type="ORF">CVT24_000290</name>
</gene>
<dbReference type="PANTHER" id="PTHR10159">
    <property type="entry name" value="DUAL SPECIFICITY PROTEIN PHOSPHATASE"/>
    <property type="match status" value="1"/>
</dbReference>
<dbReference type="GO" id="GO:0043409">
    <property type="term" value="P:negative regulation of MAPK cascade"/>
    <property type="evidence" value="ECO:0007669"/>
    <property type="project" value="TreeGrafter"/>
</dbReference>
<feature type="compositionally biased region" description="Polar residues" evidence="5">
    <location>
        <begin position="705"/>
        <end position="750"/>
    </location>
</feature>
<dbReference type="STRING" id="181874.A0A409VW99"/>
<dbReference type="CDD" id="cd14498">
    <property type="entry name" value="DSP"/>
    <property type="match status" value="1"/>
</dbReference>
<feature type="region of interest" description="Disordered" evidence="5">
    <location>
        <begin position="223"/>
        <end position="339"/>
    </location>
</feature>
<dbReference type="FunFam" id="3.90.190.10:FF:000120">
    <property type="entry name" value="MAP kinase phosphatase, putative"/>
    <property type="match status" value="1"/>
</dbReference>
<protein>
    <recommendedName>
        <fullName evidence="2">protein-tyrosine-phosphatase</fullName>
        <ecNumber evidence="2">3.1.3.48</ecNumber>
    </recommendedName>
</protein>
<feature type="region of interest" description="Disordered" evidence="5">
    <location>
        <begin position="191"/>
        <end position="210"/>
    </location>
</feature>
<reference evidence="8 9" key="1">
    <citation type="journal article" date="2018" name="Evol. Lett.">
        <title>Horizontal gene cluster transfer increased hallucinogenic mushroom diversity.</title>
        <authorList>
            <person name="Reynolds H.T."/>
            <person name="Vijayakumar V."/>
            <person name="Gluck-Thaler E."/>
            <person name="Korotkin H.B."/>
            <person name="Matheny P.B."/>
            <person name="Slot J.C."/>
        </authorList>
    </citation>
    <scope>NUCLEOTIDE SEQUENCE [LARGE SCALE GENOMIC DNA]</scope>
    <source>
        <strain evidence="8 9">2629</strain>
    </source>
</reference>
<evidence type="ECO:0000256" key="5">
    <source>
        <dbReference type="SAM" id="MobiDB-lite"/>
    </source>
</evidence>